<evidence type="ECO:0000313" key="2">
    <source>
        <dbReference type="EMBL" id="NEC24595.1"/>
    </source>
</evidence>
<evidence type="ECO:0000313" key="3">
    <source>
        <dbReference type="Proteomes" id="UP000469670"/>
    </source>
</evidence>
<reference evidence="2 3" key="1">
    <citation type="submission" date="2020-01" db="EMBL/GenBank/DDBJ databases">
        <title>Insect and environment-associated Actinomycetes.</title>
        <authorList>
            <person name="Currrie C."/>
            <person name="Chevrette M."/>
            <person name="Carlson C."/>
            <person name="Stubbendieck R."/>
            <person name="Wendt-Pienkowski E."/>
        </authorList>
    </citation>
    <scope>NUCLEOTIDE SEQUENCE [LARGE SCALE GENOMIC DNA]</scope>
    <source>
        <strain evidence="2 3">SID7590</strain>
    </source>
</reference>
<dbReference type="Proteomes" id="UP000469670">
    <property type="component" value="Unassembled WGS sequence"/>
</dbReference>
<organism evidence="2 3">
    <name type="scientific">Streptomyces parvus</name>
    <dbReference type="NCBI Taxonomy" id="66428"/>
    <lineage>
        <taxon>Bacteria</taxon>
        <taxon>Bacillati</taxon>
        <taxon>Actinomycetota</taxon>
        <taxon>Actinomycetes</taxon>
        <taxon>Kitasatosporales</taxon>
        <taxon>Streptomycetaceae</taxon>
        <taxon>Streptomyces</taxon>
    </lineage>
</organism>
<comment type="caution">
    <text evidence="2">The sequence shown here is derived from an EMBL/GenBank/DDBJ whole genome shotgun (WGS) entry which is preliminary data.</text>
</comment>
<dbReference type="AlphaFoldDB" id="A0A7K3SAN1"/>
<gene>
    <name evidence="2" type="ORF">G3I50_41080</name>
</gene>
<sequence>MSDRGGTALIRSAVSRLAALTGSPPEIVDEPDAVRIEADVTEVRGASWDRLLSVLESGGTYGLRTTPTRTTAWLRVPRDTGPRSGHGHGTDPRT</sequence>
<evidence type="ECO:0000256" key="1">
    <source>
        <dbReference type="SAM" id="MobiDB-lite"/>
    </source>
</evidence>
<accession>A0A7K3SAN1</accession>
<proteinExistence type="predicted"/>
<dbReference type="RefSeq" id="WP_164209374.1">
    <property type="nucleotide sequence ID" value="NZ_JAAGMP010001851.1"/>
</dbReference>
<protein>
    <submittedName>
        <fullName evidence="2">Uncharacterized protein</fullName>
    </submittedName>
</protein>
<feature type="region of interest" description="Disordered" evidence="1">
    <location>
        <begin position="75"/>
        <end position="94"/>
    </location>
</feature>
<dbReference type="EMBL" id="JAAGMP010001851">
    <property type="protein sequence ID" value="NEC24595.1"/>
    <property type="molecule type" value="Genomic_DNA"/>
</dbReference>
<name>A0A7K3SAN1_9ACTN</name>